<dbReference type="CDD" id="cd00291">
    <property type="entry name" value="SirA_YedF_YeeD"/>
    <property type="match status" value="1"/>
</dbReference>
<dbReference type="InterPro" id="IPR001455">
    <property type="entry name" value="TusA-like"/>
</dbReference>
<reference evidence="3" key="1">
    <citation type="journal article" date="2014" name="Genome Biol. Evol.">
        <title>Pangenome evidence for extensive interdomain horizontal transfer affecting lineage core and shell genes in uncultured planktonic thaumarchaeota and euryarchaeota.</title>
        <authorList>
            <person name="Deschamps P."/>
            <person name="Zivanovic Y."/>
            <person name="Moreira D."/>
            <person name="Rodriguez-Valera F."/>
            <person name="Lopez-Garcia P."/>
        </authorList>
    </citation>
    <scope>NUCLEOTIDE SEQUENCE</scope>
</reference>
<dbReference type="PANTHER" id="PTHR33279:SF6">
    <property type="entry name" value="SULFUR CARRIER PROTEIN YEDF-RELATED"/>
    <property type="match status" value="1"/>
</dbReference>
<dbReference type="Pfam" id="PF01206">
    <property type="entry name" value="TusA"/>
    <property type="match status" value="1"/>
</dbReference>
<evidence type="ECO:0000313" key="3">
    <source>
        <dbReference type="EMBL" id="AIF19843.1"/>
    </source>
</evidence>
<protein>
    <submittedName>
        <fullName evidence="3">Putative redox protein, regulator of disulfide bond formation</fullName>
    </submittedName>
</protein>
<dbReference type="EMBL" id="KF901149">
    <property type="protein sequence ID" value="AIF19843.1"/>
    <property type="molecule type" value="Genomic_DNA"/>
</dbReference>
<evidence type="ECO:0000256" key="1">
    <source>
        <dbReference type="ARBA" id="ARBA00008984"/>
    </source>
</evidence>
<organism evidence="3">
    <name type="scientific">uncultured marine group II/III euryarchaeote KM3_87_G11</name>
    <dbReference type="NCBI Taxonomy" id="1456534"/>
    <lineage>
        <taxon>Archaea</taxon>
        <taxon>Methanobacteriati</taxon>
        <taxon>Methanobacteriota</taxon>
        <taxon>environmental samples</taxon>
    </lineage>
</organism>
<dbReference type="InterPro" id="IPR036868">
    <property type="entry name" value="TusA-like_sf"/>
</dbReference>
<dbReference type="SUPFAM" id="SSF64307">
    <property type="entry name" value="SirA-like"/>
    <property type="match status" value="1"/>
</dbReference>
<sequence length="122" mass="13696">MIFNFAAISDHETSSPAFCITFCKVLYRINPTRLHGFKKGVFARKVRGRETVRTLNLLGYHCPVPVHETRKVLATLDPGAELEVLADDPETKHDIPALLVKIGATLVLVEEEAGEIRFVIRR</sequence>
<dbReference type="Gene3D" id="3.30.110.40">
    <property type="entry name" value="TusA-like domain"/>
    <property type="match status" value="1"/>
</dbReference>
<comment type="similarity">
    <text evidence="1">Belongs to the sulfur carrier protein TusA family.</text>
</comment>
<dbReference type="AlphaFoldDB" id="A0A075I1E1"/>
<accession>A0A075I1E1</accession>
<evidence type="ECO:0000259" key="2">
    <source>
        <dbReference type="Pfam" id="PF01206"/>
    </source>
</evidence>
<name>A0A075I1E1_9EURY</name>
<dbReference type="PANTHER" id="PTHR33279">
    <property type="entry name" value="SULFUR CARRIER PROTEIN YEDF-RELATED"/>
    <property type="match status" value="1"/>
</dbReference>
<feature type="domain" description="UPF0033" evidence="2">
    <location>
        <begin position="53"/>
        <end position="122"/>
    </location>
</feature>
<proteinExistence type="inferred from homology"/>